<dbReference type="InterPro" id="IPR011646">
    <property type="entry name" value="KAP_P-loop"/>
</dbReference>
<comment type="caution">
    <text evidence="3">The sequence shown here is derived from an EMBL/GenBank/DDBJ whole genome shotgun (WGS) entry which is preliminary data.</text>
</comment>
<dbReference type="SUPFAM" id="SSF52540">
    <property type="entry name" value="P-loop containing nucleoside triphosphate hydrolases"/>
    <property type="match status" value="1"/>
</dbReference>
<dbReference type="Gene3D" id="3.40.50.300">
    <property type="entry name" value="P-loop containing nucleotide triphosphate hydrolases"/>
    <property type="match status" value="1"/>
</dbReference>
<evidence type="ECO:0000313" key="4">
    <source>
        <dbReference type="Proteomes" id="UP000218113"/>
    </source>
</evidence>
<accession>A0A2A4T4Y0</accession>
<evidence type="ECO:0000259" key="2">
    <source>
        <dbReference type="Pfam" id="PF07693"/>
    </source>
</evidence>
<dbReference type="PANTHER" id="PTHR22674">
    <property type="entry name" value="NTPASE, KAP FAMILY P-LOOP DOMAIN-CONTAINING 1"/>
    <property type="match status" value="1"/>
</dbReference>
<dbReference type="AlphaFoldDB" id="A0A2A4T4Y0"/>
<dbReference type="PANTHER" id="PTHR22674:SF6">
    <property type="entry name" value="NTPASE KAP FAMILY P-LOOP DOMAIN-CONTAINING PROTEIN 1"/>
    <property type="match status" value="1"/>
</dbReference>
<organism evidence="3 4">
    <name type="scientific">SAR324 cluster bacterium</name>
    <dbReference type="NCBI Taxonomy" id="2024889"/>
    <lineage>
        <taxon>Bacteria</taxon>
        <taxon>Deltaproteobacteria</taxon>
        <taxon>SAR324 cluster</taxon>
    </lineage>
</organism>
<sequence>MNPKNYSSDSPISTKEEDRFSRWRFAERIAQVIAKRSDPSCLTIGLYGAWGDGKTSVLNFIEKSLKDNDGVVCIKFNPWRFTTEEELLSGFFIDIAEALDTELINSKDKLIDIVKKALPAVGSLAGAVVGIGGSAKGAGDFASSFISGVGLNQLKERVEQELESAKKRVLIIIDDIDRLEKSEIQALFKLVKLTADFKYTAYILAFDKEVVSASLQDRYSSSVRNAGEQFLEKIIQVPLHLPFVEKKVLRDFCFQGIDEALSISEIQLSEQQIQEFVRDFTLAFDECLTTPRKAKLYGNILMFSLPILKGEVNPVDLMLIEAIRVFCPPLYEAIRDNNDYFIGLSDGSRPSDNSQE</sequence>
<keyword evidence="1" id="KW-0175">Coiled coil</keyword>
<dbReference type="Pfam" id="PF07693">
    <property type="entry name" value="KAP_NTPase"/>
    <property type="match status" value="1"/>
</dbReference>
<dbReference type="EMBL" id="NVSR01000036">
    <property type="protein sequence ID" value="PCI28339.1"/>
    <property type="molecule type" value="Genomic_DNA"/>
</dbReference>
<feature type="domain" description="KAP NTPase" evidence="2">
    <location>
        <begin position="25"/>
        <end position="302"/>
    </location>
</feature>
<dbReference type="InterPro" id="IPR027417">
    <property type="entry name" value="P-loop_NTPase"/>
</dbReference>
<dbReference type="InterPro" id="IPR052754">
    <property type="entry name" value="NTPase_KAP_P-loop"/>
</dbReference>
<proteinExistence type="predicted"/>
<dbReference type="Proteomes" id="UP000218113">
    <property type="component" value="Unassembled WGS sequence"/>
</dbReference>
<feature type="non-terminal residue" evidence="3">
    <location>
        <position position="356"/>
    </location>
</feature>
<name>A0A2A4T4Y0_9DELT</name>
<feature type="coiled-coil region" evidence="1">
    <location>
        <begin position="148"/>
        <end position="175"/>
    </location>
</feature>
<evidence type="ECO:0000256" key="1">
    <source>
        <dbReference type="SAM" id="Coils"/>
    </source>
</evidence>
<protein>
    <submittedName>
        <fullName evidence="3">NTPase</fullName>
    </submittedName>
</protein>
<reference evidence="4" key="1">
    <citation type="submission" date="2017-08" db="EMBL/GenBank/DDBJ databases">
        <title>A dynamic microbial community with high functional redundancy inhabits the cold, oxic subseafloor aquifer.</title>
        <authorList>
            <person name="Tully B.J."/>
            <person name="Wheat C.G."/>
            <person name="Glazer B.T."/>
            <person name="Huber J.A."/>
        </authorList>
    </citation>
    <scope>NUCLEOTIDE SEQUENCE [LARGE SCALE GENOMIC DNA]</scope>
</reference>
<gene>
    <name evidence="3" type="ORF">COB67_06725</name>
</gene>
<evidence type="ECO:0000313" key="3">
    <source>
        <dbReference type="EMBL" id="PCI28339.1"/>
    </source>
</evidence>